<name>A0A6I8LZ98_9PSEU</name>
<reference evidence="2 3" key="1">
    <citation type="submission" date="2019-09" db="EMBL/GenBank/DDBJ databases">
        <authorList>
            <person name="Leyn A S."/>
        </authorList>
    </citation>
    <scope>NUCLEOTIDE SEQUENCE [LARGE SCALE GENOMIC DNA]</scope>
    <source>
        <strain evidence="2">AA231_1</strain>
    </source>
</reference>
<organism evidence="2 3">
    <name type="scientific">Amycolatopsis camponoti</name>
    <dbReference type="NCBI Taxonomy" id="2606593"/>
    <lineage>
        <taxon>Bacteria</taxon>
        <taxon>Bacillati</taxon>
        <taxon>Actinomycetota</taxon>
        <taxon>Actinomycetes</taxon>
        <taxon>Pseudonocardiales</taxon>
        <taxon>Pseudonocardiaceae</taxon>
        <taxon>Amycolatopsis</taxon>
    </lineage>
</organism>
<keyword evidence="1" id="KW-1133">Transmembrane helix</keyword>
<accession>A0A6I8LZ98</accession>
<feature type="transmembrane region" description="Helical" evidence="1">
    <location>
        <begin position="12"/>
        <end position="33"/>
    </location>
</feature>
<proteinExistence type="predicted"/>
<dbReference type="Proteomes" id="UP000399805">
    <property type="component" value="Unassembled WGS sequence"/>
</dbReference>
<feature type="transmembrane region" description="Helical" evidence="1">
    <location>
        <begin position="45"/>
        <end position="64"/>
    </location>
</feature>
<evidence type="ECO:0000313" key="2">
    <source>
        <dbReference type="EMBL" id="VVJ22810.1"/>
    </source>
</evidence>
<dbReference type="EMBL" id="CABVGP010000003">
    <property type="protein sequence ID" value="VVJ22810.1"/>
    <property type="molecule type" value="Genomic_DNA"/>
</dbReference>
<feature type="transmembrane region" description="Helical" evidence="1">
    <location>
        <begin position="115"/>
        <end position="133"/>
    </location>
</feature>
<keyword evidence="1" id="KW-0812">Transmembrane</keyword>
<sequence length="295" mass="31113">MPLTHQVRPAVSTIAALAGLILVLESFQLGLGAGGHAAQARAPEFLAWSTFASIGVIGYAFVFLRTVRLVRPLSRASLVMSLVAYLAVCGVVLFALSGHGPPGGLETVRRVMPPLYAVAEVAAAPSVLTVWFVHTRLRQLDTALLRGKPGDVLVQVVSLKTELGRCLTALSFIASTGLVNTALLRKAYLTEGMKPEVFPATTVLLYGAGVTAIVTLIYVPAHLRWRDHAVALVEAVYPVPADARPTEDWADGRARLRELAGVDAPLTKTLAAAFGILAPLVTSLFGVLLPGLKAG</sequence>
<dbReference type="AlphaFoldDB" id="A0A6I8LZ98"/>
<feature type="transmembrane region" description="Helical" evidence="1">
    <location>
        <begin position="76"/>
        <end position="95"/>
    </location>
</feature>
<feature type="transmembrane region" description="Helical" evidence="1">
    <location>
        <begin position="197"/>
        <end position="219"/>
    </location>
</feature>
<evidence type="ECO:0000256" key="1">
    <source>
        <dbReference type="SAM" id="Phobius"/>
    </source>
</evidence>
<evidence type="ECO:0000313" key="3">
    <source>
        <dbReference type="Proteomes" id="UP000399805"/>
    </source>
</evidence>
<gene>
    <name evidence="2" type="ORF">AA23TX_07723</name>
</gene>
<feature type="transmembrane region" description="Helical" evidence="1">
    <location>
        <begin position="270"/>
        <end position="292"/>
    </location>
</feature>
<keyword evidence="3" id="KW-1185">Reference proteome</keyword>
<keyword evidence="1" id="KW-0472">Membrane</keyword>
<protein>
    <submittedName>
        <fullName evidence="2">Uncharacterized protein</fullName>
    </submittedName>
</protein>